<feature type="domain" description="GGDEF" evidence="5">
    <location>
        <begin position="317"/>
        <end position="450"/>
    </location>
</feature>
<dbReference type="Gene3D" id="3.30.450.20">
    <property type="entry name" value="PAS domain"/>
    <property type="match status" value="1"/>
</dbReference>
<keyword evidence="2" id="KW-0812">Transmembrane</keyword>
<dbReference type="Pfam" id="PF00563">
    <property type="entry name" value="EAL"/>
    <property type="match status" value="1"/>
</dbReference>
<dbReference type="InterPro" id="IPR043128">
    <property type="entry name" value="Rev_trsase/Diguanyl_cyclase"/>
</dbReference>
<name>A0A1I2HQ25_9GAMM</name>
<dbReference type="InterPro" id="IPR050706">
    <property type="entry name" value="Cyclic-di-GMP_PDE-like"/>
</dbReference>
<dbReference type="Proteomes" id="UP000199771">
    <property type="component" value="Unassembled WGS sequence"/>
</dbReference>
<dbReference type="Gene3D" id="3.30.70.270">
    <property type="match status" value="1"/>
</dbReference>
<gene>
    <name evidence="6" type="ORF">SAMN04488120_10242</name>
</gene>
<feature type="transmembrane region" description="Helical" evidence="2">
    <location>
        <begin position="65"/>
        <end position="89"/>
    </location>
</feature>
<keyword evidence="2" id="KW-1133">Transmembrane helix</keyword>
<dbReference type="CDD" id="cd01948">
    <property type="entry name" value="EAL"/>
    <property type="match status" value="1"/>
</dbReference>
<dbReference type="PROSITE" id="PS50112">
    <property type="entry name" value="PAS"/>
    <property type="match status" value="1"/>
</dbReference>
<evidence type="ECO:0000256" key="1">
    <source>
        <dbReference type="SAM" id="Coils"/>
    </source>
</evidence>
<dbReference type="PROSITE" id="PS50887">
    <property type="entry name" value="GGDEF"/>
    <property type="match status" value="1"/>
</dbReference>
<dbReference type="AlphaFoldDB" id="A0A1I2HQ25"/>
<dbReference type="PANTHER" id="PTHR33121">
    <property type="entry name" value="CYCLIC DI-GMP PHOSPHODIESTERASE PDEF"/>
    <property type="match status" value="1"/>
</dbReference>
<dbReference type="GO" id="GO:0071111">
    <property type="term" value="F:cyclic-guanylate-specific phosphodiesterase activity"/>
    <property type="evidence" value="ECO:0007669"/>
    <property type="project" value="InterPro"/>
</dbReference>
<dbReference type="SMART" id="SM00267">
    <property type="entry name" value="GGDEF"/>
    <property type="match status" value="1"/>
</dbReference>
<dbReference type="Gene3D" id="3.20.20.450">
    <property type="entry name" value="EAL domain"/>
    <property type="match status" value="1"/>
</dbReference>
<dbReference type="PANTHER" id="PTHR33121:SF23">
    <property type="entry name" value="CYCLIC DI-GMP PHOSPHODIESTERASE PDEB"/>
    <property type="match status" value="1"/>
</dbReference>
<feature type="coiled-coil region" evidence="1">
    <location>
        <begin position="113"/>
        <end position="140"/>
    </location>
</feature>
<reference evidence="6 7" key="1">
    <citation type="submission" date="2016-10" db="EMBL/GenBank/DDBJ databases">
        <authorList>
            <person name="de Groot N.N."/>
        </authorList>
    </citation>
    <scope>NUCLEOTIDE SEQUENCE [LARGE SCALE GENOMIC DNA]</scope>
    <source>
        <strain evidence="6 7">DSM 23609</strain>
    </source>
</reference>
<evidence type="ECO:0000259" key="4">
    <source>
        <dbReference type="PROSITE" id="PS50883"/>
    </source>
</evidence>
<dbReference type="InterPro" id="IPR029787">
    <property type="entry name" value="Nucleotide_cyclase"/>
</dbReference>
<dbReference type="CDD" id="cd00130">
    <property type="entry name" value="PAS"/>
    <property type="match status" value="1"/>
</dbReference>
<dbReference type="STRING" id="1076937.SAMN04488120_10242"/>
<dbReference type="SUPFAM" id="SSF55785">
    <property type="entry name" value="PYP-like sensor domain (PAS domain)"/>
    <property type="match status" value="1"/>
</dbReference>
<dbReference type="SMART" id="SM00091">
    <property type="entry name" value="PAS"/>
    <property type="match status" value="1"/>
</dbReference>
<dbReference type="InterPro" id="IPR001633">
    <property type="entry name" value="EAL_dom"/>
</dbReference>
<protein>
    <submittedName>
        <fullName evidence="6">Diguanylate cyclase (GGDEF) domain-containing protein</fullName>
    </submittedName>
</protein>
<proteinExistence type="predicted"/>
<sequence>MQWIVEGLRAAAHRYGRARVNIAVGYALFVVAAALVSMLTALLYTVPEIAEVGLVQEQLQRVRSIVFDTTAVLLIVLCGFGFIAIWFGVVQPIQAFRERAIAKLSDTSTAEALALSEKSLQRAREQLQVALQDNIELRRELRALRGIEVRADALVEALVAAYTDPMVLVGADGRIVDLTRSACEIAGCSREAAVGQPFAAVLRIYDGTKETPREHPLDHLVAQALEAPSALPRIQSVVLLDQRDVERRAIFSIASVIDRDGHCAGATVRIAPAQSDAGKLPEPMAQSLVVQSVREDVRKQFGDRIEELIRLARMREERHCLLWIRLDQVATISDQHGYLAAEELVRRMAQLVRERLGEKGECYEMATDRIAVLLGFRSLQEGRTTAEHLRQAIASRQIPWKGARLSVTASVAVVPIDAASEGRAQVLAVAEDLVLAIAAAGGNAVRVDEPNEQHLSRRRLDREWLEWIKPRLGDGRAHFISQEIVPLSPGASKPSLECYLRVEDDDGVWLTPGAFMPSLERLRQTGMADLWVLRAVLEQMEREAEAMDGYDTVFLNFSAESLLDAEFNDRVFHTLASSSIPPSRISFEFDERVAAMYAEAFCRFAEIVRPTGAGIALDRCRWTINDELIRRAGVGYIKFHESVIKRAMHDRYDRAHLEWLRTASGLLNVRTVACGVEDEATLEEMRRIGIDYAQGVILNKMGLLMA</sequence>
<accession>A0A1I2HQ25</accession>
<keyword evidence="2" id="KW-0472">Membrane</keyword>
<keyword evidence="1" id="KW-0175">Coiled coil</keyword>
<dbReference type="InterPro" id="IPR000014">
    <property type="entry name" value="PAS"/>
</dbReference>
<feature type="domain" description="EAL" evidence="4">
    <location>
        <begin position="457"/>
        <end position="706"/>
    </location>
</feature>
<evidence type="ECO:0000256" key="2">
    <source>
        <dbReference type="SAM" id="Phobius"/>
    </source>
</evidence>
<feature type="transmembrane region" description="Helical" evidence="2">
    <location>
        <begin position="23"/>
        <end position="44"/>
    </location>
</feature>
<evidence type="ECO:0000313" key="7">
    <source>
        <dbReference type="Proteomes" id="UP000199771"/>
    </source>
</evidence>
<keyword evidence="7" id="KW-1185">Reference proteome</keyword>
<feature type="domain" description="PAS" evidence="3">
    <location>
        <begin position="151"/>
        <end position="196"/>
    </location>
</feature>
<dbReference type="Pfam" id="PF00990">
    <property type="entry name" value="GGDEF"/>
    <property type="match status" value="1"/>
</dbReference>
<dbReference type="InterPro" id="IPR000160">
    <property type="entry name" value="GGDEF_dom"/>
</dbReference>
<dbReference type="PROSITE" id="PS50883">
    <property type="entry name" value="EAL"/>
    <property type="match status" value="1"/>
</dbReference>
<dbReference type="InterPro" id="IPR035965">
    <property type="entry name" value="PAS-like_dom_sf"/>
</dbReference>
<dbReference type="InterPro" id="IPR035919">
    <property type="entry name" value="EAL_sf"/>
</dbReference>
<dbReference type="SMART" id="SM00052">
    <property type="entry name" value="EAL"/>
    <property type="match status" value="1"/>
</dbReference>
<dbReference type="OrthoDB" id="7055467at2"/>
<organism evidence="6 7">
    <name type="scientific">Fontimonas thermophila</name>
    <dbReference type="NCBI Taxonomy" id="1076937"/>
    <lineage>
        <taxon>Bacteria</taxon>
        <taxon>Pseudomonadati</taxon>
        <taxon>Pseudomonadota</taxon>
        <taxon>Gammaproteobacteria</taxon>
        <taxon>Nevskiales</taxon>
        <taxon>Nevskiaceae</taxon>
        <taxon>Fontimonas</taxon>
    </lineage>
</organism>
<evidence type="ECO:0000259" key="5">
    <source>
        <dbReference type="PROSITE" id="PS50887"/>
    </source>
</evidence>
<dbReference type="RefSeq" id="WP_091530899.1">
    <property type="nucleotide sequence ID" value="NZ_FOOC01000002.1"/>
</dbReference>
<dbReference type="SUPFAM" id="SSF55073">
    <property type="entry name" value="Nucleotide cyclase"/>
    <property type="match status" value="1"/>
</dbReference>
<dbReference type="SUPFAM" id="SSF141868">
    <property type="entry name" value="EAL domain-like"/>
    <property type="match status" value="1"/>
</dbReference>
<evidence type="ECO:0000313" key="6">
    <source>
        <dbReference type="EMBL" id="SFF30471.1"/>
    </source>
</evidence>
<evidence type="ECO:0000259" key="3">
    <source>
        <dbReference type="PROSITE" id="PS50112"/>
    </source>
</evidence>
<dbReference type="NCBIfam" id="TIGR00254">
    <property type="entry name" value="GGDEF"/>
    <property type="match status" value="1"/>
</dbReference>
<dbReference type="EMBL" id="FOOC01000002">
    <property type="protein sequence ID" value="SFF30471.1"/>
    <property type="molecule type" value="Genomic_DNA"/>
</dbReference>